<accession>A0AAN9U3Q1</accession>
<feature type="transmembrane region" description="Helical" evidence="5">
    <location>
        <begin position="94"/>
        <end position="114"/>
    </location>
</feature>
<organism evidence="7 8">
    <name type="scientific">Parthenolecanium corni</name>
    <dbReference type="NCBI Taxonomy" id="536013"/>
    <lineage>
        <taxon>Eukaryota</taxon>
        <taxon>Metazoa</taxon>
        <taxon>Ecdysozoa</taxon>
        <taxon>Arthropoda</taxon>
        <taxon>Hexapoda</taxon>
        <taxon>Insecta</taxon>
        <taxon>Pterygota</taxon>
        <taxon>Neoptera</taxon>
        <taxon>Paraneoptera</taxon>
        <taxon>Hemiptera</taxon>
        <taxon>Sternorrhyncha</taxon>
        <taxon>Coccoidea</taxon>
        <taxon>Coccidae</taxon>
        <taxon>Parthenolecanium</taxon>
    </lineage>
</organism>
<reference evidence="7 8" key="1">
    <citation type="submission" date="2024-03" db="EMBL/GenBank/DDBJ databases">
        <title>Adaptation during the transition from Ophiocordyceps entomopathogen to insect associate is accompanied by gene loss and intensified selection.</title>
        <authorList>
            <person name="Ward C.M."/>
            <person name="Onetto C.A."/>
            <person name="Borneman A.R."/>
        </authorList>
    </citation>
    <scope>NUCLEOTIDE SEQUENCE [LARGE SCALE GENOMIC DNA]</scope>
    <source>
        <strain evidence="7">AWRI1</strain>
        <tissue evidence="7">Single Adult Female</tissue>
    </source>
</reference>
<gene>
    <name evidence="7" type="ORF">V9T40_005574</name>
</gene>
<evidence type="ECO:0000256" key="3">
    <source>
        <dbReference type="ARBA" id="ARBA00022989"/>
    </source>
</evidence>
<dbReference type="InterPro" id="IPR036259">
    <property type="entry name" value="MFS_trans_sf"/>
</dbReference>
<dbReference type="Proteomes" id="UP001367676">
    <property type="component" value="Unassembled WGS sequence"/>
</dbReference>
<dbReference type="Pfam" id="PF07690">
    <property type="entry name" value="MFS_1"/>
    <property type="match status" value="1"/>
</dbReference>
<dbReference type="FunFam" id="1.20.1250.20:FF:000423">
    <property type="entry name" value="Putative inorganic phosphate cotransporter-like Protein"/>
    <property type="match status" value="1"/>
</dbReference>
<dbReference type="GO" id="GO:0016020">
    <property type="term" value="C:membrane"/>
    <property type="evidence" value="ECO:0007669"/>
    <property type="project" value="UniProtKB-SubCell"/>
</dbReference>
<feature type="transmembrane region" description="Helical" evidence="5">
    <location>
        <begin position="325"/>
        <end position="346"/>
    </location>
</feature>
<comment type="subcellular location">
    <subcellularLocation>
        <location evidence="1">Membrane</location>
        <topology evidence="1">Multi-pass membrane protein</topology>
    </subcellularLocation>
</comment>
<dbReference type="PANTHER" id="PTHR11662">
    <property type="entry name" value="SOLUTE CARRIER FAMILY 17"/>
    <property type="match status" value="1"/>
</dbReference>
<comment type="caution">
    <text evidence="7">The sequence shown here is derived from an EMBL/GenBank/DDBJ whole genome shotgun (WGS) entry which is preliminary data.</text>
</comment>
<keyword evidence="4 5" id="KW-0472">Membrane</keyword>
<dbReference type="InterPro" id="IPR050382">
    <property type="entry name" value="MFS_Na/Anion_cotransporter"/>
</dbReference>
<name>A0AAN9U3Q1_9HEMI</name>
<dbReference type="Gene3D" id="1.20.1250.20">
    <property type="entry name" value="MFS general substrate transporter like domains"/>
    <property type="match status" value="2"/>
</dbReference>
<evidence type="ECO:0000313" key="8">
    <source>
        <dbReference type="Proteomes" id="UP001367676"/>
    </source>
</evidence>
<dbReference type="InterPro" id="IPR020846">
    <property type="entry name" value="MFS_dom"/>
</dbReference>
<evidence type="ECO:0000256" key="4">
    <source>
        <dbReference type="ARBA" id="ARBA00023136"/>
    </source>
</evidence>
<protein>
    <recommendedName>
        <fullName evidence="6">Major facilitator superfamily (MFS) profile domain-containing protein</fullName>
    </recommendedName>
</protein>
<keyword evidence="2 5" id="KW-0812">Transmembrane</keyword>
<evidence type="ECO:0000256" key="2">
    <source>
        <dbReference type="ARBA" id="ARBA00022692"/>
    </source>
</evidence>
<dbReference type="SUPFAM" id="SSF103473">
    <property type="entry name" value="MFS general substrate transporter"/>
    <property type="match status" value="1"/>
</dbReference>
<feature type="transmembrane region" description="Helical" evidence="5">
    <location>
        <begin position="69"/>
        <end position="87"/>
    </location>
</feature>
<evidence type="ECO:0000313" key="7">
    <source>
        <dbReference type="EMBL" id="KAK7604388.1"/>
    </source>
</evidence>
<dbReference type="EMBL" id="JBBCAQ010000003">
    <property type="protein sequence ID" value="KAK7604388.1"/>
    <property type="molecule type" value="Genomic_DNA"/>
</dbReference>
<evidence type="ECO:0000256" key="5">
    <source>
        <dbReference type="SAM" id="Phobius"/>
    </source>
</evidence>
<feature type="transmembrane region" description="Helical" evidence="5">
    <location>
        <begin position="187"/>
        <end position="206"/>
    </location>
</feature>
<keyword evidence="3 5" id="KW-1133">Transmembrane helix</keyword>
<feature type="domain" description="Major facilitator superfamily (MFS) profile" evidence="6">
    <location>
        <begin position="13"/>
        <end position="372"/>
    </location>
</feature>
<dbReference type="AlphaFoldDB" id="A0AAN9U3Q1"/>
<feature type="transmembrane region" description="Helical" evidence="5">
    <location>
        <begin position="162"/>
        <end position="181"/>
    </location>
</feature>
<feature type="transmembrane region" description="Helical" evidence="5">
    <location>
        <begin position="353"/>
        <end position="371"/>
    </location>
</feature>
<feature type="transmembrane region" description="Helical" evidence="5">
    <location>
        <begin position="12"/>
        <end position="30"/>
    </location>
</feature>
<keyword evidence="8" id="KW-1185">Reference proteome</keyword>
<dbReference type="GO" id="GO:0022857">
    <property type="term" value="F:transmembrane transporter activity"/>
    <property type="evidence" value="ECO:0007669"/>
    <property type="project" value="InterPro"/>
</dbReference>
<feature type="transmembrane region" description="Helical" evidence="5">
    <location>
        <begin position="285"/>
        <end position="305"/>
    </location>
</feature>
<evidence type="ECO:0000259" key="6">
    <source>
        <dbReference type="PROSITE" id="PS50850"/>
    </source>
</evidence>
<sequence>MEPQSGKFYLQKRYLVALLGFIAWGLLFLMRTNLSISIVDMTSNRTVTVGNETITQVAEFDWSSKEKGVILSAFSWGFTTAPLGAFLTRRFGGVSAFGMGVALTGLLTVLTPLFMKCHLYVYIAARVMEGVSEGIAVTSYIEAIRAWSTPKDRSRLMGVSMSGYAFGVMLGYPVCGTIAYYMNWKGVFYITGGISITLSLIWFALIRNSPGEDNLMSLQEKKYLQQMNTYASRKNLVYPWKQIFKSKAVWAYWNERFVGAFSESFFTFSLPFYIKDIHDVNIQDIGFIAAMPHIFTVVALLYGSFLADFLRNRGILSPSNVHKLYFGFGQFLAVVLLTIVIAEFKWSSQEKGVILSAFSWGYMTAPLGALAD</sequence>
<evidence type="ECO:0000256" key="1">
    <source>
        <dbReference type="ARBA" id="ARBA00004141"/>
    </source>
</evidence>
<dbReference type="InterPro" id="IPR011701">
    <property type="entry name" value="MFS"/>
</dbReference>
<dbReference type="PANTHER" id="PTHR11662:SF399">
    <property type="entry name" value="FI19708P1-RELATED"/>
    <property type="match status" value="1"/>
</dbReference>
<dbReference type="PROSITE" id="PS50850">
    <property type="entry name" value="MFS"/>
    <property type="match status" value="1"/>
</dbReference>
<proteinExistence type="predicted"/>